<dbReference type="Proteomes" id="UP000235388">
    <property type="component" value="Unassembled WGS sequence"/>
</dbReference>
<dbReference type="GO" id="GO:1990247">
    <property type="term" value="F:N6-methyladenosine-containing RNA reader activity"/>
    <property type="evidence" value="ECO:0007669"/>
    <property type="project" value="TreeGrafter"/>
</dbReference>
<feature type="region of interest" description="Disordered" evidence="2">
    <location>
        <begin position="558"/>
        <end position="631"/>
    </location>
</feature>
<feature type="compositionally biased region" description="Pro residues" evidence="2">
    <location>
        <begin position="97"/>
        <end position="123"/>
    </location>
</feature>
<evidence type="ECO:0000259" key="4">
    <source>
        <dbReference type="PROSITE" id="PS50882"/>
    </source>
</evidence>
<evidence type="ECO:0000313" key="5">
    <source>
        <dbReference type="EMBL" id="PLW44566.1"/>
    </source>
</evidence>
<dbReference type="PANTHER" id="PTHR12357:SF3">
    <property type="entry name" value="YTH DOMAIN-CONTAINING PROTEIN 1"/>
    <property type="match status" value="1"/>
</dbReference>
<feature type="compositionally biased region" description="Basic residues" evidence="2">
    <location>
        <begin position="129"/>
        <end position="144"/>
    </location>
</feature>
<dbReference type="GO" id="GO:0005654">
    <property type="term" value="C:nucleoplasm"/>
    <property type="evidence" value="ECO:0007669"/>
    <property type="project" value="TreeGrafter"/>
</dbReference>
<dbReference type="OrthoDB" id="6103986at2759"/>
<sequence length="762" mass="84557">MSFEHQKSINKTEEEEEEEEEEQQQQQQQQQQQHQHQRHLSNSSSISTIYQQPITQQQYYYQQQPAYYIPAQPNYTPYNNNNSLSPFEPIQHYIHPLPLPPPPPPPPHYHPQPVLPPPTPLPLSPHHQQQQHHQHHHHQHHQQHQQHGQQPQSHYGSSPLRRPPKSTPPLGSPKSHWKHKQQQQHHHHPGSPRNGLLFSPRSPYSSTSSPSTQGPHSPSSLPIHHQPLVRGSLAQAKLRGHSSPFKPDHPISFATLSINGSPQQQHHHPKHSPAHPLDHPALPKPPIHSQHALWVGNIPNDASHEELWKFFAPSQPPNATPCSSSNAGVESIHLIARSNCAFVNYASQAHLSHAIAACNGKPLRPLDPYCKPLLCRIRKPEDNIKSGVGAQRIGGMHRSWVKRNEYSSPPANHHHHHHHHHHGHHTKHRHTFPVTSDPTNNNNNPAKANLTTHSNSLNQPSNLRTSSTLTATSNQSQSTTSSFLTNHFPRRYFILKAYTDEDLRISVERSIWVSQTHNEPVLDQAYRTSSEGVYLIFSANQSGEFFGYARMAGPIGGSGRRVSLPSSPAAERGVGGGGAAGRTRSASIGAADRPPADLFGLADAPPSASPRALSPVDVDRPLRWPGSPVRRSLPILGAPRLPDLASSSDPAFPSLLDHPSFQPSSRHDAASHHSDASSDSSSSSSASSSSGLGKLMTGRPFKVDWIRVQRLAFFRTKNLRNPFNGNREVKVSRDGTEVEPSVGQAILNEIENEFSRQNPASS</sequence>
<dbReference type="Gene3D" id="3.10.590.10">
    <property type="entry name" value="ph1033 like domains"/>
    <property type="match status" value="2"/>
</dbReference>
<dbReference type="Pfam" id="PF04146">
    <property type="entry name" value="YTH"/>
    <property type="match status" value="1"/>
</dbReference>
<dbReference type="PROSITE" id="PS50882">
    <property type="entry name" value="YTH"/>
    <property type="match status" value="1"/>
</dbReference>
<dbReference type="CDD" id="cd21134">
    <property type="entry name" value="YTH"/>
    <property type="match status" value="1"/>
</dbReference>
<dbReference type="PANTHER" id="PTHR12357">
    <property type="entry name" value="YTH YT521-B HOMOLOGY DOMAIN-CONTAINING"/>
    <property type="match status" value="1"/>
</dbReference>
<dbReference type="InterPro" id="IPR007275">
    <property type="entry name" value="YTH_domain"/>
</dbReference>
<dbReference type="AlphaFoldDB" id="A0A2N5V3R5"/>
<dbReference type="STRING" id="200324.A0A2N5V3R5"/>
<dbReference type="SMART" id="SM00360">
    <property type="entry name" value="RRM"/>
    <property type="match status" value="1"/>
</dbReference>
<dbReference type="InterPro" id="IPR012677">
    <property type="entry name" value="Nucleotide-bd_a/b_plait_sf"/>
</dbReference>
<feature type="compositionally biased region" description="Basic residues" evidence="2">
    <location>
        <begin position="175"/>
        <end position="190"/>
    </location>
</feature>
<feature type="region of interest" description="Disordered" evidence="2">
    <location>
        <begin position="403"/>
        <end position="482"/>
    </location>
</feature>
<dbReference type="InterPro" id="IPR057720">
    <property type="entry name" value="RRM_YTH1"/>
</dbReference>
<dbReference type="InterPro" id="IPR035979">
    <property type="entry name" value="RBD_domain_sf"/>
</dbReference>
<keyword evidence="1" id="KW-0694">RNA-binding</keyword>
<dbReference type="GO" id="GO:0000381">
    <property type="term" value="P:regulation of alternative mRNA splicing, via spliceosome"/>
    <property type="evidence" value="ECO:0007669"/>
    <property type="project" value="TreeGrafter"/>
</dbReference>
<gene>
    <name evidence="5" type="ORF">PCANC_08087</name>
</gene>
<dbReference type="InterPro" id="IPR045168">
    <property type="entry name" value="YTH_prot"/>
</dbReference>
<feature type="compositionally biased region" description="Low complexity" evidence="2">
    <location>
        <begin position="465"/>
        <end position="482"/>
    </location>
</feature>
<dbReference type="PROSITE" id="PS50102">
    <property type="entry name" value="RRM"/>
    <property type="match status" value="1"/>
</dbReference>
<feature type="compositionally biased region" description="Low complexity" evidence="2">
    <location>
        <begin position="145"/>
        <end position="154"/>
    </location>
</feature>
<feature type="compositionally biased region" description="Low complexity" evidence="2">
    <location>
        <begin position="602"/>
        <end position="615"/>
    </location>
</feature>
<feature type="compositionally biased region" description="Low complexity" evidence="2">
    <location>
        <begin position="199"/>
        <end position="220"/>
    </location>
</feature>
<dbReference type="GO" id="GO:0000398">
    <property type="term" value="P:mRNA splicing, via spliceosome"/>
    <property type="evidence" value="ECO:0007669"/>
    <property type="project" value="TreeGrafter"/>
</dbReference>
<dbReference type="EMBL" id="PGCJ01000136">
    <property type="protein sequence ID" value="PLW44566.1"/>
    <property type="molecule type" value="Genomic_DNA"/>
</dbReference>
<dbReference type="SUPFAM" id="SSF54928">
    <property type="entry name" value="RNA-binding domain, RBD"/>
    <property type="match status" value="1"/>
</dbReference>
<feature type="compositionally biased region" description="Low complexity" evidence="2">
    <location>
        <begin position="677"/>
        <end position="690"/>
    </location>
</feature>
<feature type="region of interest" description="Disordered" evidence="2">
    <location>
        <begin position="238"/>
        <end position="288"/>
    </location>
</feature>
<protein>
    <recommendedName>
        <fullName evidence="7">YTH domain-containing protein</fullName>
    </recommendedName>
</protein>
<dbReference type="Gene3D" id="3.30.70.330">
    <property type="match status" value="1"/>
</dbReference>
<evidence type="ECO:0008006" key="7">
    <source>
        <dbReference type="Google" id="ProtNLM"/>
    </source>
</evidence>
<feature type="region of interest" description="Disordered" evidence="2">
    <location>
        <begin position="95"/>
        <end position="224"/>
    </location>
</feature>
<organism evidence="5 6">
    <name type="scientific">Puccinia coronata f. sp. avenae</name>
    <dbReference type="NCBI Taxonomy" id="200324"/>
    <lineage>
        <taxon>Eukaryota</taxon>
        <taxon>Fungi</taxon>
        <taxon>Dikarya</taxon>
        <taxon>Basidiomycota</taxon>
        <taxon>Pucciniomycotina</taxon>
        <taxon>Pucciniomycetes</taxon>
        <taxon>Pucciniales</taxon>
        <taxon>Pucciniaceae</taxon>
        <taxon>Puccinia</taxon>
    </lineage>
</organism>
<dbReference type="InterPro" id="IPR000504">
    <property type="entry name" value="RRM_dom"/>
</dbReference>
<feature type="compositionally biased region" description="Basic and acidic residues" evidence="2">
    <location>
        <begin position="665"/>
        <end position="676"/>
    </location>
</feature>
<evidence type="ECO:0000256" key="1">
    <source>
        <dbReference type="PROSITE-ProRule" id="PRU00176"/>
    </source>
</evidence>
<feature type="compositionally biased region" description="Low complexity" evidence="2">
    <location>
        <begin position="24"/>
        <end position="34"/>
    </location>
</feature>
<dbReference type="CDD" id="cd00590">
    <property type="entry name" value="RRM_SF"/>
    <property type="match status" value="1"/>
</dbReference>
<feature type="region of interest" description="Disordered" evidence="2">
    <location>
        <begin position="1"/>
        <end position="49"/>
    </location>
</feature>
<name>A0A2N5V3R5_9BASI</name>
<feature type="domain" description="RRM" evidence="3">
    <location>
        <begin position="291"/>
        <end position="366"/>
    </location>
</feature>
<evidence type="ECO:0000313" key="6">
    <source>
        <dbReference type="Proteomes" id="UP000235388"/>
    </source>
</evidence>
<dbReference type="Pfam" id="PF25701">
    <property type="entry name" value="RRM_YTH1"/>
    <property type="match status" value="1"/>
</dbReference>
<feature type="domain" description="YTH" evidence="4">
    <location>
        <begin position="490"/>
        <end position="750"/>
    </location>
</feature>
<keyword evidence="6" id="KW-1185">Reference proteome</keyword>
<feature type="region of interest" description="Disordered" evidence="2">
    <location>
        <begin position="649"/>
        <end position="693"/>
    </location>
</feature>
<comment type="caution">
    <text evidence="5">The sequence shown here is derived from an EMBL/GenBank/DDBJ whole genome shotgun (WGS) entry which is preliminary data.</text>
</comment>
<proteinExistence type="predicted"/>
<feature type="compositionally biased region" description="Low complexity" evidence="2">
    <location>
        <begin position="581"/>
        <end position="591"/>
    </location>
</feature>
<evidence type="ECO:0000259" key="3">
    <source>
        <dbReference type="PROSITE" id="PS50102"/>
    </source>
</evidence>
<feature type="compositionally biased region" description="Polar residues" evidence="2">
    <location>
        <begin position="433"/>
        <end position="464"/>
    </location>
</feature>
<feature type="compositionally biased region" description="Acidic residues" evidence="2">
    <location>
        <begin position="13"/>
        <end position="23"/>
    </location>
</feature>
<reference evidence="5 6" key="1">
    <citation type="submission" date="2017-11" db="EMBL/GenBank/DDBJ databases">
        <title>De novo assembly and phasing of dikaryotic genomes from two isolates of Puccinia coronata f. sp. avenae, the causal agent of oat crown rust.</title>
        <authorList>
            <person name="Miller M.E."/>
            <person name="Zhang Y."/>
            <person name="Omidvar V."/>
            <person name="Sperschneider J."/>
            <person name="Schwessinger B."/>
            <person name="Raley C."/>
            <person name="Palmer J.M."/>
            <person name="Garnica D."/>
            <person name="Upadhyaya N."/>
            <person name="Rathjen J."/>
            <person name="Taylor J.M."/>
            <person name="Park R.F."/>
            <person name="Dodds P.N."/>
            <person name="Hirsch C.D."/>
            <person name="Kianian S.F."/>
            <person name="Figueroa M."/>
        </authorList>
    </citation>
    <scope>NUCLEOTIDE SEQUENCE [LARGE SCALE GENOMIC DNA]</scope>
    <source>
        <strain evidence="5">12NC29</strain>
    </source>
</reference>
<accession>A0A2N5V3R5</accession>
<evidence type="ECO:0000256" key="2">
    <source>
        <dbReference type="SAM" id="MobiDB-lite"/>
    </source>
</evidence>
<dbReference type="GO" id="GO:0003729">
    <property type="term" value="F:mRNA binding"/>
    <property type="evidence" value="ECO:0007669"/>
    <property type="project" value="TreeGrafter"/>
</dbReference>
<feature type="compositionally biased region" description="Basic residues" evidence="2">
    <location>
        <begin position="412"/>
        <end position="431"/>
    </location>
</feature>
<feature type="compositionally biased region" description="Basic and acidic residues" evidence="2">
    <location>
        <begin position="1"/>
        <end position="12"/>
    </location>
</feature>